<proteinExistence type="predicted"/>
<evidence type="ECO:0000256" key="1">
    <source>
        <dbReference type="SAM" id="MobiDB-lite"/>
    </source>
</evidence>
<feature type="region of interest" description="Disordered" evidence="1">
    <location>
        <begin position="24"/>
        <end position="61"/>
    </location>
</feature>
<feature type="region of interest" description="Disordered" evidence="1">
    <location>
        <begin position="99"/>
        <end position="119"/>
    </location>
</feature>
<comment type="caution">
    <text evidence="2">The sequence shown here is derived from an EMBL/GenBank/DDBJ whole genome shotgun (WGS) entry which is preliminary data.</text>
</comment>
<gene>
    <name evidence="2" type="ORF">A2983_03530</name>
</gene>
<name>A0A1F6N2L4_9BACT</name>
<dbReference type="Proteomes" id="UP000177040">
    <property type="component" value="Unassembled WGS sequence"/>
</dbReference>
<sequence length="150" mass="16766">MSGPEGSGESCPQCNQPKFACKCPKTTAEAQGGQAPEISANLQDQDTASNEKYPRPGSPEAQELHRLHEEFYRNNGGPTPREAGLEQLQYNWQQEEILGVPRDQRGKEQYENPNSRQNLTDKAFFQTPEAVAEFEKNGWTLPKSGVDENK</sequence>
<reference evidence="2 3" key="1">
    <citation type="journal article" date="2016" name="Nat. Commun.">
        <title>Thousands of microbial genomes shed light on interconnected biogeochemical processes in an aquifer system.</title>
        <authorList>
            <person name="Anantharaman K."/>
            <person name="Brown C.T."/>
            <person name="Hug L.A."/>
            <person name="Sharon I."/>
            <person name="Castelle C.J."/>
            <person name="Probst A.J."/>
            <person name="Thomas B.C."/>
            <person name="Singh A."/>
            <person name="Wilkins M.J."/>
            <person name="Karaoz U."/>
            <person name="Brodie E.L."/>
            <person name="Williams K.H."/>
            <person name="Hubbard S.S."/>
            <person name="Banfield J.F."/>
        </authorList>
    </citation>
    <scope>NUCLEOTIDE SEQUENCE [LARGE SCALE GENOMIC DNA]</scope>
</reference>
<accession>A0A1F6N2L4</accession>
<dbReference type="EMBL" id="MFQH01000017">
    <property type="protein sequence ID" value="OGH78121.1"/>
    <property type="molecule type" value="Genomic_DNA"/>
</dbReference>
<evidence type="ECO:0000313" key="2">
    <source>
        <dbReference type="EMBL" id="OGH78121.1"/>
    </source>
</evidence>
<feature type="compositionally biased region" description="Polar residues" evidence="1">
    <location>
        <begin position="40"/>
        <end position="50"/>
    </location>
</feature>
<organism evidence="2 3">
    <name type="scientific">Candidatus Magasanikbacteria bacterium RIFCSPLOWO2_01_FULL_40_15</name>
    <dbReference type="NCBI Taxonomy" id="1798686"/>
    <lineage>
        <taxon>Bacteria</taxon>
        <taxon>Candidatus Magasanikiibacteriota</taxon>
    </lineage>
</organism>
<evidence type="ECO:0000313" key="3">
    <source>
        <dbReference type="Proteomes" id="UP000177040"/>
    </source>
</evidence>
<protein>
    <submittedName>
        <fullName evidence="2">Uncharacterized protein</fullName>
    </submittedName>
</protein>
<dbReference type="AlphaFoldDB" id="A0A1F6N2L4"/>